<reference evidence="2" key="2">
    <citation type="journal article" date="2021" name="PeerJ">
        <title>Extensive microbial diversity within the chicken gut microbiome revealed by metagenomics and culture.</title>
        <authorList>
            <person name="Gilroy R."/>
            <person name="Ravi A."/>
            <person name="Getino M."/>
            <person name="Pursley I."/>
            <person name="Horton D.L."/>
            <person name="Alikhan N.F."/>
            <person name="Baker D."/>
            <person name="Gharbi K."/>
            <person name="Hall N."/>
            <person name="Watson M."/>
            <person name="Adriaenssens E.M."/>
            <person name="Foster-Nyarko E."/>
            <person name="Jarju S."/>
            <person name="Secka A."/>
            <person name="Antonio M."/>
            <person name="Oren A."/>
            <person name="Chaudhuri R.R."/>
            <person name="La Ragione R."/>
            <person name="Hildebrand F."/>
            <person name="Pallen M.J."/>
        </authorList>
    </citation>
    <scope>NUCLEOTIDE SEQUENCE</scope>
    <source>
        <strain evidence="2">ChiHecec2B26-709</strain>
    </source>
</reference>
<accession>A0A9D1KIC8</accession>
<feature type="transmembrane region" description="Helical" evidence="1">
    <location>
        <begin position="85"/>
        <end position="107"/>
    </location>
</feature>
<comment type="caution">
    <text evidence="2">The sequence shown here is derived from an EMBL/GenBank/DDBJ whole genome shotgun (WGS) entry which is preliminary data.</text>
</comment>
<dbReference type="Proteomes" id="UP000886881">
    <property type="component" value="Unassembled WGS sequence"/>
</dbReference>
<evidence type="ECO:0000313" key="2">
    <source>
        <dbReference type="EMBL" id="HIT47857.1"/>
    </source>
</evidence>
<feature type="transmembrane region" description="Helical" evidence="1">
    <location>
        <begin position="47"/>
        <end position="65"/>
    </location>
</feature>
<reference evidence="2" key="1">
    <citation type="submission" date="2020-10" db="EMBL/GenBank/DDBJ databases">
        <authorList>
            <person name="Gilroy R."/>
        </authorList>
    </citation>
    <scope>NUCLEOTIDE SEQUENCE</scope>
    <source>
        <strain evidence="2">ChiHecec2B26-709</strain>
    </source>
</reference>
<organism evidence="2 3">
    <name type="scientific">Candidatus Cryptobacteroides merdipullorum</name>
    <dbReference type="NCBI Taxonomy" id="2840771"/>
    <lineage>
        <taxon>Bacteria</taxon>
        <taxon>Pseudomonadati</taxon>
        <taxon>Bacteroidota</taxon>
        <taxon>Bacteroidia</taxon>
        <taxon>Bacteroidales</taxon>
        <taxon>Candidatus Cryptobacteroides</taxon>
    </lineage>
</organism>
<evidence type="ECO:0000313" key="3">
    <source>
        <dbReference type="Proteomes" id="UP000886881"/>
    </source>
</evidence>
<gene>
    <name evidence="2" type="ORF">IAC35_08415</name>
</gene>
<keyword evidence="1" id="KW-1133">Transmembrane helix</keyword>
<dbReference type="EMBL" id="DVLC01000148">
    <property type="protein sequence ID" value="HIT47857.1"/>
    <property type="molecule type" value="Genomic_DNA"/>
</dbReference>
<keyword evidence="1" id="KW-0812">Transmembrane</keyword>
<keyword evidence="1" id="KW-0472">Membrane</keyword>
<evidence type="ECO:0000256" key="1">
    <source>
        <dbReference type="SAM" id="Phobius"/>
    </source>
</evidence>
<proteinExistence type="predicted"/>
<feature type="transmembrane region" description="Helical" evidence="1">
    <location>
        <begin position="156"/>
        <end position="175"/>
    </location>
</feature>
<protein>
    <submittedName>
        <fullName evidence="2">Uncharacterized protein</fullName>
    </submittedName>
</protein>
<feature type="transmembrane region" description="Helical" evidence="1">
    <location>
        <begin position="12"/>
        <end position="35"/>
    </location>
</feature>
<name>A0A9D1KIC8_9BACT</name>
<sequence>MNKQNHWLLPWGFQTAGWILMALSLLFPVFVMLTWRMVDYNQVLDEFPYDAVRMVLYLASGLIVFSRERVEDEYLGTIRTSSLIISAYVAGLWFIFINLLAGAVPAVSEAVNAYGIPEACRTLMETFPDMPPEARDFLGKAGIGAPRLAYMSVWPGAPLFAFWIYIVIYKIRLFAAWRRLRNEK</sequence>
<dbReference type="AlphaFoldDB" id="A0A9D1KIC8"/>